<feature type="non-terminal residue" evidence="1">
    <location>
        <position position="70"/>
    </location>
</feature>
<dbReference type="EMBL" id="JACEIK010002855">
    <property type="protein sequence ID" value="MCD9639164.1"/>
    <property type="molecule type" value="Genomic_DNA"/>
</dbReference>
<evidence type="ECO:0000313" key="1">
    <source>
        <dbReference type="EMBL" id="MCD9639164.1"/>
    </source>
</evidence>
<name>A0ABS8UX49_DATST</name>
<gene>
    <name evidence="1" type="ORF">HAX54_023521</name>
</gene>
<sequence length="70" mass="8197">MGFDSLLKILSDEEIYHSRPPPCRMLTVREIYPSWKPDGVDTTSYHELRTLELSKEYDGKDKSDHKKALE</sequence>
<comment type="caution">
    <text evidence="1">The sequence shown here is derived from an EMBL/GenBank/DDBJ whole genome shotgun (WGS) entry which is preliminary data.</text>
</comment>
<accession>A0ABS8UX49</accession>
<proteinExistence type="predicted"/>
<organism evidence="1 2">
    <name type="scientific">Datura stramonium</name>
    <name type="common">Jimsonweed</name>
    <name type="synonym">Common thornapple</name>
    <dbReference type="NCBI Taxonomy" id="4076"/>
    <lineage>
        <taxon>Eukaryota</taxon>
        <taxon>Viridiplantae</taxon>
        <taxon>Streptophyta</taxon>
        <taxon>Embryophyta</taxon>
        <taxon>Tracheophyta</taxon>
        <taxon>Spermatophyta</taxon>
        <taxon>Magnoliopsida</taxon>
        <taxon>eudicotyledons</taxon>
        <taxon>Gunneridae</taxon>
        <taxon>Pentapetalae</taxon>
        <taxon>asterids</taxon>
        <taxon>lamiids</taxon>
        <taxon>Solanales</taxon>
        <taxon>Solanaceae</taxon>
        <taxon>Solanoideae</taxon>
        <taxon>Datureae</taxon>
        <taxon>Datura</taxon>
    </lineage>
</organism>
<reference evidence="1 2" key="1">
    <citation type="journal article" date="2021" name="BMC Genomics">
        <title>Datura genome reveals duplications of psychoactive alkaloid biosynthetic genes and high mutation rate following tissue culture.</title>
        <authorList>
            <person name="Rajewski A."/>
            <person name="Carter-House D."/>
            <person name="Stajich J."/>
            <person name="Litt A."/>
        </authorList>
    </citation>
    <scope>NUCLEOTIDE SEQUENCE [LARGE SCALE GENOMIC DNA]</scope>
    <source>
        <strain evidence="1">AR-01</strain>
    </source>
</reference>
<keyword evidence="2" id="KW-1185">Reference proteome</keyword>
<protein>
    <submittedName>
        <fullName evidence="1">Uncharacterized protein</fullName>
    </submittedName>
</protein>
<evidence type="ECO:0000313" key="2">
    <source>
        <dbReference type="Proteomes" id="UP000823775"/>
    </source>
</evidence>
<dbReference type="Proteomes" id="UP000823775">
    <property type="component" value="Unassembled WGS sequence"/>
</dbReference>